<evidence type="ECO:0000313" key="2">
    <source>
        <dbReference type="Proteomes" id="UP000447833"/>
    </source>
</evidence>
<dbReference type="AlphaFoldDB" id="A0A845F115"/>
<dbReference type="EMBL" id="WMEY01000004">
    <property type="protein sequence ID" value="MYL64458.1"/>
    <property type="molecule type" value="Genomic_DNA"/>
</dbReference>
<evidence type="ECO:0000313" key="1">
    <source>
        <dbReference type="EMBL" id="MYL64458.1"/>
    </source>
</evidence>
<name>A0A845F115_9BACL</name>
<comment type="caution">
    <text evidence="1">The sequence shown here is derived from an EMBL/GenBank/DDBJ whole genome shotgun (WGS) entry which is preliminary data.</text>
</comment>
<dbReference type="RefSeq" id="WP_160919907.1">
    <property type="nucleotide sequence ID" value="NZ_WMEY01000004.1"/>
</dbReference>
<reference evidence="1 2" key="1">
    <citation type="submission" date="2019-11" db="EMBL/GenBank/DDBJ databases">
        <title>Genome sequences of 17 halophilic strains isolated from different environments.</title>
        <authorList>
            <person name="Furrow R.E."/>
        </authorList>
    </citation>
    <scope>NUCLEOTIDE SEQUENCE [LARGE SCALE GENOMIC DNA]</scope>
    <source>
        <strain evidence="1 2">22506_14_FS</strain>
    </source>
</reference>
<dbReference type="Proteomes" id="UP000447833">
    <property type="component" value="Unassembled WGS sequence"/>
</dbReference>
<proteinExistence type="predicted"/>
<dbReference type="Pfam" id="PF10978">
    <property type="entry name" value="DUF2785"/>
    <property type="match status" value="1"/>
</dbReference>
<accession>A0A845F115</accession>
<gene>
    <name evidence="1" type="ORF">GLW07_13960</name>
</gene>
<dbReference type="InterPro" id="IPR021247">
    <property type="entry name" value="DUF2785"/>
</dbReference>
<sequence length="275" mass="32183">MELKQALKELNRNEFQGDLNDLLIHMLHQIGSTDPVLRDELIYTTFGKLVTEDFLRKEQLTYLLNTCLDDEHLFYRIGERGTDSVFRRSFSVLVVALILEKDRESRFLSENRIAAVREACFRYLREEQDTRGYVEIKGWGHSIAHGADAMTEVIRHPLFDIGKMDECLEVIQECLFKEATTYVDDEDERLLFAIEALLDQGLSEEHLSKWIESLSTELEGLFQQNGYSVEVFHIKGNVLSFMKSCYFRLIMKGEFLEARSMIEKVVERWTRKIYG</sequence>
<protein>
    <submittedName>
        <fullName evidence="1">DUF2785 domain-containing protein</fullName>
    </submittedName>
</protein>
<organism evidence="1 2">
    <name type="scientific">Guptibacillus hwajinpoensis</name>
    <dbReference type="NCBI Taxonomy" id="208199"/>
    <lineage>
        <taxon>Bacteria</taxon>
        <taxon>Bacillati</taxon>
        <taxon>Bacillota</taxon>
        <taxon>Bacilli</taxon>
        <taxon>Bacillales</taxon>
        <taxon>Guptibacillaceae</taxon>
        <taxon>Guptibacillus</taxon>
    </lineage>
</organism>